<sequence>MASAETPGSSTQTLGNITSQSTHVKSHPAHASDTTPCFTSCFTEEDLQLDIRDVSSEEETREGGRLNRAQQPLQQDLSCARPHEIVKHKDKLVSEWFKDKLVSEWFKDELVSDWFKDKLVSEWFKDELVSDWFKDKLVSEWFKDELVSDWFEYKLVSEWFKDELVWEWFKDELVSDWFKDELVSDWFKDKLVSEWFKDELVSDWFKDKLVSEWFKDELVSDWFEYKLVSEWFKDELVSEWFKDELVSEWFKDELVSEWFKDELVSEWFKDELVSEWFKDELVSEWFKDELVSDWFKDKLVSEWFKDKLVSEWFKDKLVWEWFKDELVSDWFKDDLQVMNLLTDFILCQSQETPRAETQSRELSITYLQHMVRAAAADVENKTRTHHPNSSSSVPIDFSSRIMIHKIISTAGVRRSCISHLEKNQEQRSKRRKNEGDEEWKIYGALRLLCGTGAIASRPKEATSFQARVPAAPWSLLPKSSTAAEYQLTPLTFPRQPCVHRSLGTEKASPPPSHWSLCPPRLRAAPPSHPSVFMSQPPKQETLKEVRDKFCLRCPADSRCALFNRVMRTTASEHDTRSRSHRSLFLQRLKDSESHDVCDAADQITQSALGARPRWVTLSPGRLLPGRIRPVLELLLSIADKITFKIRMQKPPPSESGHAY</sequence>
<dbReference type="AlphaFoldDB" id="A0A9N7YLY4"/>
<keyword evidence="3" id="KW-1185">Reference proteome</keyword>
<proteinExistence type="predicted"/>
<name>A0A9N7YLY4_PLEPL</name>
<dbReference type="Proteomes" id="UP001153269">
    <property type="component" value="Unassembled WGS sequence"/>
</dbReference>
<gene>
    <name evidence="2" type="ORF">PLEPLA_LOCUS18440</name>
</gene>
<evidence type="ECO:0000313" key="2">
    <source>
        <dbReference type="EMBL" id="CAB1430458.1"/>
    </source>
</evidence>
<evidence type="ECO:0000256" key="1">
    <source>
        <dbReference type="SAM" id="MobiDB-lite"/>
    </source>
</evidence>
<feature type="region of interest" description="Disordered" evidence="1">
    <location>
        <begin position="1"/>
        <end position="33"/>
    </location>
</feature>
<evidence type="ECO:0000313" key="3">
    <source>
        <dbReference type="Proteomes" id="UP001153269"/>
    </source>
</evidence>
<organism evidence="2 3">
    <name type="scientific">Pleuronectes platessa</name>
    <name type="common">European plaice</name>
    <dbReference type="NCBI Taxonomy" id="8262"/>
    <lineage>
        <taxon>Eukaryota</taxon>
        <taxon>Metazoa</taxon>
        <taxon>Chordata</taxon>
        <taxon>Craniata</taxon>
        <taxon>Vertebrata</taxon>
        <taxon>Euteleostomi</taxon>
        <taxon>Actinopterygii</taxon>
        <taxon>Neopterygii</taxon>
        <taxon>Teleostei</taxon>
        <taxon>Neoteleostei</taxon>
        <taxon>Acanthomorphata</taxon>
        <taxon>Carangaria</taxon>
        <taxon>Pleuronectiformes</taxon>
        <taxon>Pleuronectoidei</taxon>
        <taxon>Pleuronectidae</taxon>
        <taxon>Pleuronectes</taxon>
    </lineage>
</organism>
<comment type="caution">
    <text evidence="2">The sequence shown here is derived from an EMBL/GenBank/DDBJ whole genome shotgun (WGS) entry which is preliminary data.</text>
</comment>
<protein>
    <submittedName>
        <fullName evidence="2">Uncharacterized protein</fullName>
    </submittedName>
</protein>
<feature type="compositionally biased region" description="Polar residues" evidence="1">
    <location>
        <begin position="1"/>
        <end position="23"/>
    </location>
</feature>
<reference evidence="2" key="1">
    <citation type="submission" date="2020-03" db="EMBL/GenBank/DDBJ databases">
        <authorList>
            <person name="Weist P."/>
        </authorList>
    </citation>
    <scope>NUCLEOTIDE SEQUENCE</scope>
</reference>
<dbReference type="EMBL" id="CADEAL010001233">
    <property type="protein sequence ID" value="CAB1430458.1"/>
    <property type="molecule type" value="Genomic_DNA"/>
</dbReference>
<accession>A0A9N7YLY4</accession>